<gene>
    <name evidence="6" type="ORF">SSLN_LOCUS9849</name>
</gene>
<dbReference type="WBParaSite" id="SSLN_0001021301-mRNA-1">
    <property type="protein sequence ID" value="SSLN_0001021301-mRNA-1"/>
    <property type="gene ID" value="SSLN_0001021301"/>
</dbReference>
<evidence type="ECO:0000313" key="7">
    <source>
        <dbReference type="Proteomes" id="UP000275846"/>
    </source>
</evidence>
<dbReference type="EMBL" id="UYSU01035490">
    <property type="protein sequence ID" value="VDL96234.1"/>
    <property type="molecule type" value="Genomic_DNA"/>
</dbReference>
<keyword evidence="2 3" id="KW-0539">Nucleus</keyword>
<feature type="domain" description="Homeobox" evidence="5">
    <location>
        <begin position="238"/>
        <end position="283"/>
    </location>
</feature>
<feature type="compositionally biased region" description="Polar residues" evidence="4">
    <location>
        <begin position="217"/>
        <end position="230"/>
    </location>
</feature>
<reference evidence="8" key="1">
    <citation type="submission" date="2016-06" db="UniProtKB">
        <authorList>
            <consortium name="WormBaseParasite"/>
        </authorList>
    </citation>
    <scope>IDENTIFICATION</scope>
</reference>
<keyword evidence="7" id="KW-1185">Reference proteome</keyword>
<evidence type="ECO:0000256" key="4">
    <source>
        <dbReference type="SAM" id="MobiDB-lite"/>
    </source>
</evidence>
<feature type="compositionally biased region" description="Basic and acidic residues" evidence="4">
    <location>
        <begin position="45"/>
        <end position="54"/>
    </location>
</feature>
<dbReference type="InterPro" id="IPR001356">
    <property type="entry name" value="HD"/>
</dbReference>
<feature type="region of interest" description="Disordered" evidence="4">
    <location>
        <begin position="200"/>
        <end position="245"/>
    </location>
</feature>
<feature type="compositionally biased region" description="Polar residues" evidence="4">
    <location>
        <begin position="62"/>
        <end position="78"/>
    </location>
</feature>
<dbReference type="OrthoDB" id="6159439at2759"/>
<dbReference type="InterPro" id="IPR009057">
    <property type="entry name" value="Homeodomain-like_sf"/>
</dbReference>
<dbReference type="PROSITE" id="PS50071">
    <property type="entry name" value="HOMEOBOX_2"/>
    <property type="match status" value="1"/>
</dbReference>
<dbReference type="Gene3D" id="1.10.10.60">
    <property type="entry name" value="Homeodomain-like"/>
    <property type="match status" value="1"/>
</dbReference>
<dbReference type="GO" id="GO:0005634">
    <property type="term" value="C:nucleus"/>
    <property type="evidence" value="ECO:0007669"/>
    <property type="project" value="UniProtKB-SubCell"/>
</dbReference>
<dbReference type="Pfam" id="PF00046">
    <property type="entry name" value="Homeodomain"/>
    <property type="match status" value="1"/>
</dbReference>
<feature type="region of interest" description="Disordered" evidence="4">
    <location>
        <begin position="38"/>
        <end position="81"/>
    </location>
</feature>
<dbReference type="InterPro" id="IPR050394">
    <property type="entry name" value="Homeobox_NK-like"/>
</dbReference>
<dbReference type="PANTHER" id="PTHR24340">
    <property type="entry name" value="HOMEOBOX PROTEIN NKX"/>
    <property type="match status" value="1"/>
</dbReference>
<keyword evidence="2 3" id="KW-0371">Homeobox</keyword>
<dbReference type="GO" id="GO:0030154">
    <property type="term" value="P:cell differentiation"/>
    <property type="evidence" value="ECO:0007669"/>
    <property type="project" value="TreeGrafter"/>
</dbReference>
<keyword evidence="2 3" id="KW-0238">DNA-binding</keyword>
<protein>
    <submittedName>
        <fullName evidence="8">Homeobox domain-containing protein</fullName>
    </submittedName>
</protein>
<dbReference type="GO" id="GO:0000981">
    <property type="term" value="F:DNA-binding transcription factor activity, RNA polymerase II-specific"/>
    <property type="evidence" value="ECO:0007669"/>
    <property type="project" value="TreeGrafter"/>
</dbReference>
<evidence type="ECO:0000256" key="3">
    <source>
        <dbReference type="RuleBase" id="RU000682"/>
    </source>
</evidence>
<dbReference type="Proteomes" id="UP000275846">
    <property type="component" value="Unassembled WGS sequence"/>
</dbReference>
<dbReference type="CDD" id="cd00086">
    <property type="entry name" value="homeodomain"/>
    <property type="match status" value="1"/>
</dbReference>
<accession>A0A183T051</accession>
<feature type="DNA-binding region" description="Homeobox" evidence="2">
    <location>
        <begin position="240"/>
        <end position="284"/>
    </location>
</feature>
<evidence type="ECO:0000313" key="6">
    <source>
        <dbReference type="EMBL" id="VDL96234.1"/>
    </source>
</evidence>
<evidence type="ECO:0000259" key="5">
    <source>
        <dbReference type="PROSITE" id="PS50071"/>
    </source>
</evidence>
<comment type="subcellular location">
    <subcellularLocation>
        <location evidence="1 2 3">Nucleus</location>
    </subcellularLocation>
</comment>
<dbReference type="SMART" id="SM00389">
    <property type="entry name" value="HOX"/>
    <property type="match status" value="1"/>
</dbReference>
<dbReference type="GO" id="GO:0000978">
    <property type="term" value="F:RNA polymerase II cis-regulatory region sequence-specific DNA binding"/>
    <property type="evidence" value="ECO:0007669"/>
    <property type="project" value="TreeGrafter"/>
</dbReference>
<dbReference type="STRING" id="70667.A0A183T051"/>
<sequence length="380" mass="42705">MERATSFHEQQMHKLTQQTAYKAFWIDALLAEDVPKLRSTQQVREIPEISRSSEETDDSEHNPSSMTNCTSVTSTGSPFRQPISDAINMTDIPIDLCRQISPSSTTKLSAQCFASSPEVAPPGKLNVLHNVQTNDFCHKYIQYENRYPLLSLPRPNLHSDLQRLLRGIEEARQYVVASRAFDCIEPVALPTELPVILPLQSPRQRKAPSDTECSESELPNSCSGSDGNKQTFEEQGESRKKRARVSFSNEQVMELERRFYRQRYLSSAERSELARTLDLSETQSGLGQNSDLLQTELAIASETLKKYTNSLTAASMYIHSLESVHRLLPCSATPNMKIDMDSTSVIEPMATTQYLVYGGPKEKHKGQCPGLPVRHRLPAE</sequence>
<evidence type="ECO:0000256" key="1">
    <source>
        <dbReference type="ARBA" id="ARBA00004123"/>
    </source>
</evidence>
<reference evidence="6 7" key="2">
    <citation type="submission" date="2018-11" db="EMBL/GenBank/DDBJ databases">
        <authorList>
            <consortium name="Pathogen Informatics"/>
        </authorList>
    </citation>
    <scope>NUCLEOTIDE SEQUENCE [LARGE SCALE GENOMIC DNA]</scope>
    <source>
        <strain evidence="6 7">NST_G2</strain>
    </source>
</reference>
<name>A0A183T051_SCHSO</name>
<organism evidence="8">
    <name type="scientific">Schistocephalus solidus</name>
    <name type="common">Tapeworm</name>
    <dbReference type="NCBI Taxonomy" id="70667"/>
    <lineage>
        <taxon>Eukaryota</taxon>
        <taxon>Metazoa</taxon>
        <taxon>Spiralia</taxon>
        <taxon>Lophotrochozoa</taxon>
        <taxon>Platyhelminthes</taxon>
        <taxon>Cestoda</taxon>
        <taxon>Eucestoda</taxon>
        <taxon>Diphyllobothriidea</taxon>
        <taxon>Diphyllobothriidae</taxon>
        <taxon>Schistocephalus</taxon>
    </lineage>
</organism>
<dbReference type="AlphaFoldDB" id="A0A183T051"/>
<evidence type="ECO:0000313" key="8">
    <source>
        <dbReference type="WBParaSite" id="SSLN_0001021301-mRNA-1"/>
    </source>
</evidence>
<dbReference type="SUPFAM" id="SSF46689">
    <property type="entry name" value="Homeodomain-like"/>
    <property type="match status" value="1"/>
</dbReference>
<evidence type="ECO:0000256" key="2">
    <source>
        <dbReference type="PROSITE-ProRule" id="PRU00108"/>
    </source>
</evidence>
<proteinExistence type="predicted"/>